<dbReference type="GO" id="GO:0016020">
    <property type="term" value="C:membrane"/>
    <property type="evidence" value="ECO:0007669"/>
    <property type="project" value="UniProtKB-SubCell"/>
</dbReference>
<dbReference type="OrthoDB" id="5424147at2759"/>
<dbReference type="PANTHER" id="PTHR14360">
    <property type="entry name" value="PROTEIN FMP32, MITOCHONDRIAL"/>
    <property type="match status" value="1"/>
</dbReference>
<feature type="region of interest" description="Disordered" evidence="8">
    <location>
        <begin position="97"/>
        <end position="147"/>
    </location>
</feature>
<dbReference type="EMBL" id="NJEU01000573">
    <property type="protein sequence ID" value="PHH72581.1"/>
    <property type="molecule type" value="Genomic_DNA"/>
</dbReference>
<dbReference type="Pfam" id="PF07798">
    <property type="entry name" value="CCDC90-like"/>
    <property type="match status" value="1"/>
</dbReference>
<proteinExistence type="predicted"/>
<evidence type="ECO:0000256" key="8">
    <source>
        <dbReference type="SAM" id="MobiDB-lite"/>
    </source>
</evidence>
<evidence type="ECO:0000256" key="1">
    <source>
        <dbReference type="ARBA" id="ARBA00004173"/>
    </source>
</evidence>
<feature type="compositionally biased region" description="Basic and acidic residues" evidence="8">
    <location>
        <begin position="38"/>
        <end position="58"/>
    </location>
</feature>
<sequence length="287" mass="30160">MIALQLGRRRLGGVATRAKGSFAPRHGKAIEPVAWRPAAEEGSKADGKQNRTKQDGEMRGPGAEVLGDGIGGVAAAGGGTAAAGGTAATAAVVGAAAKSSKEPDSKTMQAAQAKTTKVDAQLDTPPPSQAHEPSSPSSQPDTPTKTPLVVEQTQGSVQMVLANGKGMAPPPYVHHFDSYSLVKQLHGGGYSEAQATTAMKGIRALLAQNLDVAQQSLVSKSDVENTYLFSAACSELSAEIKNNRRLRDEQMRQQRTHLQHEVDILTQSLNQELLTLNDNNKRLLTAP</sequence>
<keyword evidence="6" id="KW-0496">Mitochondrion</keyword>
<keyword evidence="5" id="KW-0175">Coiled coil</keyword>
<keyword evidence="10" id="KW-1185">Reference proteome</keyword>
<evidence type="ECO:0000256" key="4">
    <source>
        <dbReference type="ARBA" id="ARBA00022989"/>
    </source>
</evidence>
<feature type="region of interest" description="Disordered" evidence="8">
    <location>
        <begin position="13"/>
        <end position="81"/>
    </location>
</feature>
<evidence type="ECO:0000256" key="2">
    <source>
        <dbReference type="ARBA" id="ARBA00004370"/>
    </source>
</evidence>
<gene>
    <name evidence="9" type="ORF">CDD82_5908</name>
</gene>
<evidence type="ECO:0000256" key="3">
    <source>
        <dbReference type="ARBA" id="ARBA00022692"/>
    </source>
</evidence>
<evidence type="ECO:0000313" key="10">
    <source>
        <dbReference type="Proteomes" id="UP000224854"/>
    </source>
</evidence>
<protein>
    <submittedName>
        <fullName evidence="9">Uncharacterized protein</fullName>
    </submittedName>
</protein>
<name>A0A2C5Z088_9HYPO</name>
<dbReference type="PANTHER" id="PTHR14360:SF12">
    <property type="entry name" value="MOZ PROTEIN REPRESENTS A CHROMATIN-ASSOCIATED ACETYLTRANSFERASE"/>
    <property type="match status" value="1"/>
</dbReference>
<dbReference type="Proteomes" id="UP000224854">
    <property type="component" value="Unassembled WGS sequence"/>
</dbReference>
<accession>A0A2C5Z088</accession>
<evidence type="ECO:0000256" key="6">
    <source>
        <dbReference type="ARBA" id="ARBA00023128"/>
    </source>
</evidence>
<dbReference type="InterPro" id="IPR024461">
    <property type="entry name" value="CCDC90-like"/>
</dbReference>
<feature type="compositionally biased region" description="Gly residues" evidence="8">
    <location>
        <begin position="68"/>
        <end position="81"/>
    </location>
</feature>
<dbReference type="AlphaFoldDB" id="A0A2C5Z088"/>
<dbReference type="Gene3D" id="1.20.5.340">
    <property type="match status" value="1"/>
</dbReference>
<keyword evidence="7" id="KW-0472">Membrane</keyword>
<evidence type="ECO:0000256" key="5">
    <source>
        <dbReference type="ARBA" id="ARBA00023054"/>
    </source>
</evidence>
<feature type="compositionally biased region" description="Low complexity" evidence="8">
    <location>
        <begin position="133"/>
        <end position="147"/>
    </location>
</feature>
<dbReference type="GO" id="GO:0005739">
    <property type="term" value="C:mitochondrion"/>
    <property type="evidence" value="ECO:0007669"/>
    <property type="project" value="UniProtKB-SubCell"/>
</dbReference>
<evidence type="ECO:0000256" key="7">
    <source>
        <dbReference type="ARBA" id="ARBA00023136"/>
    </source>
</evidence>
<keyword evidence="4" id="KW-1133">Transmembrane helix</keyword>
<feature type="compositionally biased region" description="Polar residues" evidence="8">
    <location>
        <begin position="106"/>
        <end position="115"/>
    </location>
</feature>
<comment type="subcellular location">
    <subcellularLocation>
        <location evidence="2">Membrane</location>
    </subcellularLocation>
    <subcellularLocation>
        <location evidence="1">Mitochondrion</location>
    </subcellularLocation>
</comment>
<comment type="caution">
    <text evidence="9">The sequence shown here is derived from an EMBL/GenBank/DDBJ whole genome shotgun (WGS) entry which is preliminary data.</text>
</comment>
<organism evidence="9 10">
    <name type="scientific">Ophiocordyceps australis</name>
    <dbReference type="NCBI Taxonomy" id="1399860"/>
    <lineage>
        <taxon>Eukaryota</taxon>
        <taxon>Fungi</taxon>
        <taxon>Dikarya</taxon>
        <taxon>Ascomycota</taxon>
        <taxon>Pezizomycotina</taxon>
        <taxon>Sordariomycetes</taxon>
        <taxon>Hypocreomycetidae</taxon>
        <taxon>Hypocreales</taxon>
        <taxon>Ophiocordycipitaceae</taxon>
        <taxon>Ophiocordyceps</taxon>
    </lineage>
</organism>
<keyword evidence="3" id="KW-0812">Transmembrane</keyword>
<reference evidence="9 10" key="1">
    <citation type="submission" date="2017-06" db="EMBL/GenBank/DDBJ databases">
        <title>Ant-infecting Ophiocordyceps genomes reveal a high diversity of potential behavioral manipulation genes and a possible major role for enterotoxins.</title>
        <authorList>
            <person name="De Bekker C."/>
            <person name="Evans H.C."/>
            <person name="Brachmann A."/>
            <person name="Hughes D.P."/>
        </authorList>
    </citation>
    <scope>NUCLEOTIDE SEQUENCE [LARGE SCALE GENOMIC DNA]</scope>
    <source>
        <strain evidence="9 10">1348a</strain>
    </source>
</reference>
<evidence type="ECO:0000313" key="9">
    <source>
        <dbReference type="EMBL" id="PHH72581.1"/>
    </source>
</evidence>